<dbReference type="GO" id="GO:0003700">
    <property type="term" value="F:DNA-binding transcription factor activity"/>
    <property type="evidence" value="ECO:0007669"/>
    <property type="project" value="InterPro"/>
</dbReference>
<dbReference type="Pfam" id="PF00126">
    <property type="entry name" value="HTH_1"/>
    <property type="match status" value="1"/>
</dbReference>
<sequence>MGRDELGDLLTFVAVAEESSFTRAAARLGISQSALSQGMRRIETRYDIRLVTRSTRIVSLTTAGVELLRVVAPALAEIQGGLSALGQHRERPASSFRITAGEHAVENVLWPKLAVFLRDHPDIKVELSADATLHDIVAERYDAGVRLMSMSVLAFVGMGNPCRAEERQHGPQVRRPQQASVKPCR</sequence>
<evidence type="ECO:0000256" key="5">
    <source>
        <dbReference type="SAM" id="MobiDB-lite"/>
    </source>
</evidence>
<dbReference type="EMBL" id="JACIEK010000034">
    <property type="protein sequence ID" value="MBB4000858.1"/>
    <property type="molecule type" value="Genomic_DNA"/>
</dbReference>
<gene>
    <name evidence="7" type="ORF">GGR04_004739</name>
</gene>
<dbReference type="PANTHER" id="PTHR30537:SF1">
    <property type="entry name" value="HTH-TYPE TRANSCRIPTIONAL REGULATOR PGRR"/>
    <property type="match status" value="1"/>
</dbReference>
<dbReference type="FunFam" id="1.10.10.10:FF:000001">
    <property type="entry name" value="LysR family transcriptional regulator"/>
    <property type="match status" value="1"/>
</dbReference>
<keyword evidence="3 7" id="KW-0238">DNA-binding</keyword>
<evidence type="ECO:0000256" key="4">
    <source>
        <dbReference type="ARBA" id="ARBA00023163"/>
    </source>
</evidence>
<comment type="similarity">
    <text evidence="1">Belongs to the LysR transcriptional regulatory family.</text>
</comment>
<keyword evidence="2" id="KW-0805">Transcription regulation</keyword>
<dbReference type="SUPFAM" id="SSF46785">
    <property type="entry name" value="Winged helix' DNA-binding domain"/>
    <property type="match status" value="1"/>
</dbReference>
<dbReference type="PRINTS" id="PR00039">
    <property type="entry name" value="HTHLYSR"/>
</dbReference>
<feature type="domain" description="HTH lysR-type" evidence="6">
    <location>
        <begin position="4"/>
        <end position="61"/>
    </location>
</feature>
<accession>A0A7W6MMH7</accession>
<feature type="compositionally biased region" description="Polar residues" evidence="5">
    <location>
        <begin position="175"/>
        <end position="185"/>
    </location>
</feature>
<evidence type="ECO:0000313" key="8">
    <source>
        <dbReference type="Proteomes" id="UP000542776"/>
    </source>
</evidence>
<dbReference type="SUPFAM" id="SSF53850">
    <property type="entry name" value="Periplasmic binding protein-like II"/>
    <property type="match status" value="1"/>
</dbReference>
<protein>
    <submittedName>
        <fullName evidence="7">DNA-binding transcriptional LysR family regulator</fullName>
    </submittedName>
</protein>
<evidence type="ECO:0000259" key="6">
    <source>
        <dbReference type="PROSITE" id="PS50931"/>
    </source>
</evidence>
<evidence type="ECO:0000256" key="2">
    <source>
        <dbReference type="ARBA" id="ARBA00023015"/>
    </source>
</evidence>
<feature type="region of interest" description="Disordered" evidence="5">
    <location>
        <begin position="164"/>
        <end position="185"/>
    </location>
</feature>
<reference evidence="7 8" key="1">
    <citation type="submission" date="2020-08" db="EMBL/GenBank/DDBJ databases">
        <title>Genomic Encyclopedia of Type Strains, Phase IV (KMG-IV): sequencing the most valuable type-strain genomes for metagenomic binning, comparative biology and taxonomic classification.</title>
        <authorList>
            <person name="Goeker M."/>
        </authorList>
    </citation>
    <scope>NUCLEOTIDE SEQUENCE [LARGE SCALE GENOMIC DNA]</scope>
    <source>
        <strain evidence="7 8">DSM 102238</strain>
    </source>
</reference>
<dbReference type="InterPro" id="IPR036388">
    <property type="entry name" value="WH-like_DNA-bd_sf"/>
</dbReference>
<dbReference type="InterPro" id="IPR000847">
    <property type="entry name" value="LysR_HTH_N"/>
</dbReference>
<dbReference type="GO" id="GO:0006351">
    <property type="term" value="P:DNA-templated transcription"/>
    <property type="evidence" value="ECO:0007669"/>
    <property type="project" value="TreeGrafter"/>
</dbReference>
<evidence type="ECO:0000313" key="7">
    <source>
        <dbReference type="EMBL" id="MBB4000858.1"/>
    </source>
</evidence>
<organism evidence="7 8">
    <name type="scientific">Aureimonas pseudogalii</name>
    <dbReference type="NCBI Taxonomy" id="1744844"/>
    <lineage>
        <taxon>Bacteria</taxon>
        <taxon>Pseudomonadati</taxon>
        <taxon>Pseudomonadota</taxon>
        <taxon>Alphaproteobacteria</taxon>
        <taxon>Hyphomicrobiales</taxon>
        <taxon>Aurantimonadaceae</taxon>
        <taxon>Aureimonas</taxon>
    </lineage>
</organism>
<evidence type="ECO:0000256" key="3">
    <source>
        <dbReference type="ARBA" id="ARBA00023125"/>
    </source>
</evidence>
<dbReference type="RefSeq" id="WP_183202923.1">
    <property type="nucleotide sequence ID" value="NZ_JACIEK010000034.1"/>
</dbReference>
<dbReference type="AlphaFoldDB" id="A0A7W6MMH7"/>
<comment type="caution">
    <text evidence="7">The sequence shown here is derived from an EMBL/GenBank/DDBJ whole genome shotgun (WGS) entry which is preliminary data.</text>
</comment>
<proteinExistence type="inferred from homology"/>
<dbReference type="Proteomes" id="UP000542776">
    <property type="component" value="Unassembled WGS sequence"/>
</dbReference>
<evidence type="ECO:0000256" key="1">
    <source>
        <dbReference type="ARBA" id="ARBA00009437"/>
    </source>
</evidence>
<keyword evidence="4" id="KW-0804">Transcription</keyword>
<dbReference type="InterPro" id="IPR058163">
    <property type="entry name" value="LysR-type_TF_proteobact-type"/>
</dbReference>
<dbReference type="PANTHER" id="PTHR30537">
    <property type="entry name" value="HTH-TYPE TRANSCRIPTIONAL REGULATOR"/>
    <property type="match status" value="1"/>
</dbReference>
<dbReference type="Gene3D" id="1.10.10.10">
    <property type="entry name" value="Winged helix-like DNA-binding domain superfamily/Winged helix DNA-binding domain"/>
    <property type="match status" value="1"/>
</dbReference>
<dbReference type="InterPro" id="IPR036390">
    <property type="entry name" value="WH_DNA-bd_sf"/>
</dbReference>
<dbReference type="Gene3D" id="3.40.190.10">
    <property type="entry name" value="Periplasmic binding protein-like II"/>
    <property type="match status" value="1"/>
</dbReference>
<dbReference type="PROSITE" id="PS50931">
    <property type="entry name" value="HTH_LYSR"/>
    <property type="match status" value="1"/>
</dbReference>
<name>A0A7W6MMH7_9HYPH</name>
<dbReference type="GO" id="GO:0043565">
    <property type="term" value="F:sequence-specific DNA binding"/>
    <property type="evidence" value="ECO:0007669"/>
    <property type="project" value="TreeGrafter"/>
</dbReference>
<keyword evidence="8" id="KW-1185">Reference proteome</keyword>